<dbReference type="PANTHER" id="PTHR43196:SF2">
    <property type="entry name" value="PHOSPHOADENOSINE PHOSPHOSULFATE REDUCTASE"/>
    <property type="match status" value="1"/>
</dbReference>
<evidence type="ECO:0000259" key="1">
    <source>
        <dbReference type="Pfam" id="PF01507"/>
    </source>
</evidence>
<organism evidence="2 3">
    <name type="scientific">Tissierella simiarum</name>
    <dbReference type="NCBI Taxonomy" id="2841534"/>
    <lineage>
        <taxon>Bacteria</taxon>
        <taxon>Bacillati</taxon>
        <taxon>Bacillota</taxon>
        <taxon>Tissierellia</taxon>
        <taxon>Tissierellales</taxon>
        <taxon>Tissierellaceae</taxon>
        <taxon>Tissierella</taxon>
    </lineage>
</organism>
<name>A0ABS6EDG8_9FIRM</name>
<feature type="domain" description="Phosphoadenosine phosphosulphate reductase" evidence="1">
    <location>
        <begin position="41"/>
        <end position="111"/>
    </location>
</feature>
<dbReference type="InterPro" id="IPR002500">
    <property type="entry name" value="PAPS_reduct_dom"/>
</dbReference>
<comment type="caution">
    <text evidence="2">The sequence shown here is derived from an EMBL/GenBank/DDBJ whole genome shotgun (WGS) entry which is preliminary data.</text>
</comment>
<proteinExistence type="predicted"/>
<gene>
    <name evidence="2" type="ORF">KQI42_19965</name>
</gene>
<dbReference type="Proteomes" id="UP000749471">
    <property type="component" value="Unassembled WGS sequence"/>
</dbReference>
<evidence type="ECO:0000313" key="2">
    <source>
        <dbReference type="EMBL" id="MBU5440274.1"/>
    </source>
</evidence>
<accession>A0ABS6EDG8</accession>
<feature type="domain" description="Phosphoadenosine phosphosulphate reductase" evidence="1">
    <location>
        <begin position="115"/>
        <end position="250"/>
    </location>
</feature>
<dbReference type="Pfam" id="PF01507">
    <property type="entry name" value="PAPS_reduct"/>
    <property type="match status" value="2"/>
</dbReference>
<evidence type="ECO:0000313" key="3">
    <source>
        <dbReference type="Proteomes" id="UP000749471"/>
    </source>
</evidence>
<reference evidence="2 3" key="1">
    <citation type="submission" date="2021-06" db="EMBL/GenBank/DDBJ databases">
        <authorList>
            <person name="Sun Q."/>
            <person name="Li D."/>
        </authorList>
    </citation>
    <scope>NUCLEOTIDE SEQUENCE [LARGE SCALE GENOMIC DNA]</scope>
    <source>
        <strain evidence="2 3">MSJ-40</strain>
    </source>
</reference>
<dbReference type="InterPro" id="IPR050128">
    <property type="entry name" value="Sulfate_adenylyltrnsfr_sub2"/>
</dbReference>
<sequence length="300" mass="35799">MDKIRTYNELIMLQSLPLDIKIAKSKQRIRETINEFGIEHCYVSYSGGKDSEVMSHLIMQEYPEILHIFANTTVEYPETYERVREKKNECNLIKIKPKMNFKQVVEKYGYPMFSKKIAGNIRTYRNARSQKVKENSYKYMKKHREKYIDYLDCPFSDMCCSKLKHGELQKYSKKNGYECSFVGMMAEESQQRKDSWLSNGCNAFGRKGEKQSRPLMFWTEKDIWDYISFYNLKVNKLYSLGYKRNGCMYCGFGVQHEFPINRIQRLSQTHLGAYQVFLRNYSKYFDMTGIDYKHIQISMF</sequence>
<dbReference type="EMBL" id="JAHLPM010000030">
    <property type="protein sequence ID" value="MBU5440274.1"/>
    <property type="molecule type" value="Genomic_DNA"/>
</dbReference>
<keyword evidence="3" id="KW-1185">Reference proteome</keyword>
<protein>
    <submittedName>
        <fullName evidence="2">Phosphoadenosine phosphosulfate reductase family protein</fullName>
    </submittedName>
</protein>
<dbReference type="PANTHER" id="PTHR43196">
    <property type="entry name" value="SULFATE ADENYLYLTRANSFERASE SUBUNIT 2"/>
    <property type="match status" value="1"/>
</dbReference>
<dbReference type="RefSeq" id="WP_216522363.1">
    <property type="nucleotide sequence ID" value="NZ_JAHLPM010000030.1"/>
</dbReference>